<evidence type="ECO:0000313" key="2">
    <source>
        <dbReference type="Proteomes" id="UP000688137"/>
    </source>
</evidence>
<organism evidence="1 2">
    <name type="scientific">Paramecium primaurelia</name>
    <dbReference type="NCBI Taxonomy" id="5886"/>
    <lineage>
        <taxon>Eukaryota</taxon>
        <taxon>Sar</taxon>
        <taxon>Alveolata</taxon>
        <taxon>Ciliophora</taxon>
        <taxon>Intramacronucleata</taxon>
        <taxon>Oligohymenophorea</taxon>
        <taxon>Peniculida</taxon>
        <taxon>Parameciidae</taxon>
        <taxon>Paramecium</taxon>
    </lineage>
</organism>
<dbReference type="OMA" id="SNVCQKM"/>
<dbReference type="EMBL" id="CAJJDM010000080">
    <property type="protein sequence ID" value="CAD8086658.1"/>
    <property type="molecule type" value="Genomic_DNA"/>
</dbReference>
<name>A0A8S1N1H4_PARPR</name>
<gene>
    <name evidence="1" type="ORF">PPRIM_AZ9-3.1.T0770031</name>
</gene>
<comment type="caution">
    <text evidence="1">The sequence shown here is derived from an EMBL/GenBank/DDBJ whole genome shotgun (WGS) entry which is preliminary data.</text>
</comment>
<proteinExistence type="predicted"/>
<sequence>MPYFHYIQIIFYILNNTECIVHQQLSHQLKTQMQLQIIQQLKLLMTHQRPPVPKFNDECLTPKIEMSLLEEVQHLIFKMNLDFEIEKKAIRIIQTIPLQNNVTSAKGVIFYCLKESNRKLPQLDKKVEYVIKLIEQQQSLNFSNVCQKMGFGDQVSKVCETLKKQLVYLIGKLTINLQIAITIKIAADIIFYKQGGLNTKFLAFHTKVNEEQLKCSLNRIKPFSEKIMTDLFNHYNDNPL</sequence>
<evidence type="ECO:0000313" key="1">
    <source>
        <dbReference type="EMBL" id="CAD8086658.1"/>
    </source>
</evidence>
<protein>
    <submittedName>
        <fullName evidence="1">Uncharacterized protein</fullName>
    </submittedName>
</protein>
<reference evidence="1" key="1">
    <citation type="submission" date="2021-01" db="EMBL/GenBank/DDBJ databases">
        <authorList>
            <consortium name="Genoscope - CEA"/>
            <person name="William W."/>
        </authorList>
    </citation>
    <scope>NUCLEOTIDE SEQUENCE</scope>
</reference>
<accession>A0A8S1N1H4</accession>
<dbReference type="AlphaFoldDB" id="A0A8S1N1H4"/>
<dbReference type="Proteomes" id="UP000688137">
    <property type="component" value="Unassembled WGS sequence"/>
</dbReference>
<keyword evidence="2" id="KW-1185">Reference proteome</keyword>